<dbReference type="SUPFAM" id="SSF53448">
    <property type="entry name" value="Nucleotide-diphospho-sugar transferases"/>
    <property type="match status" value="1"/>
</dbReference>
<dbReference type="EMBL" id="JAFMPT010000005">
    <property type="protein sequence ID" value="MCC1484100.1"/>
    <property type="molecule type" value="Genomic_DNA"/>
</dbReference>
<dbReference type="InterPro" id="IPR001173">
    <property type="entry name" value="Glyco_trans_2-like"/>
</dbReference>
<dbReference type="CDD" id="cd00761">
    <property type="entry name" value="Glyco_tranf_GTA_type"/>
    <property type="match status" value="1"/>
</dbReference>
<name>A0ABS8ENF4_9FLAO</name>
<dbReference type="RefSeq" id="WP_227476545.1">
    <property type="nucleotide sequence ID" value="NZ_JAFMPT010000005.1"/>
</dbReference>
<evidence type="ECO:0000313" key="3">
    <source>
        <dbReference type="Proteomes" id="UP000778797"/>
    </source>
</evidence>
<sequence>MLSVLIPTYNYNIVTLVNNLHQQLSALAFNFEIIVLDDASTTYTGENSVINNLSHSTYTILKKNIGRSAIRNHLAKIAKYDTLLFLDADTKLISQVFIKNYIDALNKDTQIIYGGILYKENPNHNQTLRWAYGRKREALPLKKRLKQPHLRFLTLNFLIKKSVFEHISFNESIPNQRHEDTLFAMDAKTHHIKVDHIDNPVLHIGLESNSVFFKKSLESIDALKLFINEGLLEAKHTKLSYNVELIKKYKLSGIISFIYTVLNKRMQKNLHSENPNLIFFDFYRVGYYLQNN</sequence>
<feature type="domain" description="Glycosyltransferase 2-like" evidence="1">
    <location>
        <begin position="3"/>
        <end position="165"/>
    </location>
</feature>
<proteinExistence type="predicted"/>
<dbReference type="PANTHER" id="PTHR43685">
    <property type="entry name" value="GLYCOSYLTRANSFERASE"/>
    <property type="match status" value="1"/>
</dbReference>
<dbReference type="PANTHER" id="PTHR43685:SF2">
    <property type="entry name" value="GLYCOSYLTRANSFERASE 2-LIKE DOMAIN-CONTAINING PROTEIN"/>
    <property type="match status" value="1"/>
</dbReference>
<dbReference type="InterPro" id="IPR029044">
    <property type="entry name" value="Nucleotide-diphossugar_trans"/>
</dbReference>
<dbReference type="Proteomes" id="UP000778797">
    <property type="component" value="Unassembled WGS sequence"/>
</dbReference>
<dbReference type="Pfam" id="PF00535">
    <property type="entry name" value="Glycos_transf_2"/>
    <property type="match status" value="1"/>
</dbReference>
<dbReference type="InterPro" id="IPR050834">
    <property type="entry name" value="Glycosyltransf_2"/>
</dbReference>
<keyword evidence="3" id="KW-1185">Reference proteome</keyword>
<evidence type="ECO:0000313" key="2">
    <source>
        <dbReference type="EMBL" id="MCC1484100.1"/>
    </source>
</evidence>
<gene>
    <name evidence="2" type="ORF">J1C55_05810</name>
</gene>
<reference evidence="3" key="1">
    <citation type="submission" date="2021-03" db="EMBL/GenBank/DDBJ databases">
        <title>Genome of Cognatishimia sp. F0-27.</title>
        <authorList>
            <person name="Ping X."/>
        </authorList>
    </citation>
    <scope>NUCLEOTIDE SEQUENCE [LARGE SCALE GENOMIC DNA]</scope>
    <source>
        <strain evidence="3">E313</strain>
    </source>
</reference>
<dbReference type="Gene3D" id="3.90.550.10">
    <property type="entry name" value="Spore Coat Polysaccharide Biosynthesis Protein SpsA, Chain A"/>
    <property type="match status" value="1"/>
</dbReference>
<reference evidence="3" key="2">
    <citation type="submission" date="2023-07" db="EMBL/GenBank/DDBJ databases">
        <title>Genome of Winogradskyella sp. E313.</title>
        <authorList>
            <person name="Zhou Y."/>
        </authorList>
    </citation>
    <scope>NUCLEOTIDE SEQUENCE [LARGE SCALE GENOMIC DNA]</scope>
    <source>
        <strain evidence="3">E313</strain>
    </source>
</reference>
<comment type="caution">
    <text evidence="2">The sequence shown here is derived from an EMBL/GenBank/DDBJ whole genome shotgun (WGS) entry which is preliminary data.</text>
</comment>
<protein>
    <submittedName>
        <fullName evidence="2">Glycosyltransferase family 2 protein</fullName>
    </submittedName>
</protein>
<accession>A0ABS8ENF4</accession>
<evidence type="ECO:0000259" key="1">
    <source>
        <dbReference type="Pfam" id="PF00535"/>
    </source>
</evidence>
<organism evidence="2 3">
    <name type="scientific">Winogradskyella immobilis</name>
    <dbReference type="NCBI Taxonomy" id="2816852"/>
    <lineage>
        <taxon>Bacteria</taxon>
        <taxon>Pseudomonadati</taxon>
        <taxon>Bacteroidota</taxon>
        <taxon>Flavobacteriia</taxon>
        <taxon>Flavobacteriales</taxon>
        <taxon>Flavobacteriaceae</taxon>
        <taxon>Winogradskyella</taxon>
    </lineage>
</organism>